<evidence type="ECO:0000256" key="6">
    <source>
        <dbReference type="ARBA" id="ARBA00032535"/>
    </source>
</evidence>
<dbReference type="FunFam" id="3.90.1640.10:FF:000001">
    <property type="entry name" value="Probable manganese-dependent inorganic pyrophosphatase"/>
    <property type="match status" value="1"/>
</dbReference>
<dbReference type="InterPro" id="IPR001667">
    <property type="entry name" value="DDH_dom"/>
</dbReference>
<keyword evidence="8" id="KW-0732">Signal</keyword>
<evidence type="ECO:0000256" key="7">
    <source>
        <dbReference type="ARBA" id="ARBA00047820"/>
    </source>
</evidence>
<evidence type="ECO:0000256" key="1">
    <source>
        <dbReference type="ARBA" id="ARBA00001936"/>
    </source>
</evidence>
<dbReference type="InterPro" id="IPR038763">
    <property type="entry name" value="DHH_sf"/>
</dbReference>
<proteinExistence type="predicted"/>
<dbReference type="Proteomes" id="UP000539075">
    <property type="component" value="Unassembled WGS sequence"/>
</dbReference>
<gene>
    <name evidence="10" type="ORF">HNQ38_000508</name>
</gene>
<feature type="signal peptide" evidence="8">
    <location>
        <begin position="1"/>
        <end position="32"/>
    </location>
</feature>
<evidence type="ECO:0000256" key="5">
    <source>
        <dbReference type="ARBA" id="ARBA00023211"/>
    </source>
</evidence>
<accession>A0A7W8FF50</accession>
<comment type="caution">
    <text evidence="10">The sequence shown here is derived from an EMBL/GenBank/DDBJ whole genome shotgun (WGS) entry which is preliminary data.</text>
</comment>
<dbReference type="SMART" id="SM01131">
    <property type="entry name" value="DHHA2"/>
    <property type="match status" value="1"/>
</dbReference>
<feature type="domain" description="DHHA2" evidence="9">
    <location>
        <begin position="216"/>
        <end position="342"/>
    </location>
</feature>
<evidence type="ECO:0000313" key="10">
    <source>
        <dbReference type="EMBL" id="MBB5142445.1"/>
    </source>
</evidence>
<keyword evidence="4 10" id="KW-0378">Hydrolase</keyword>
<evidence type="ECO:0000256" key="3">
    <source>
        <dbReference type="ARBA" id="ARBA00022723"/>
    </source>
</evidence>
<evidence type="ECO:0000256" key="4">
    <source>
        <dbReference type="ARBA" id="ARBA00022801"/>
    </source>
</evidence>
<dbReference type="PANTHER" id="PTHR12112:SF22">
    <property type="entry name" value="MANGANESE-DEPENDENT INORGANIC PYROPHOSPHATASE-RELATED"/>
    <property type="match status" value="1"/>
</dbReference>
<dbReference type="Gene3D" id="3.10.310.20">
    <property type="entry name" value="DHHA2 domain"/>
    <property type="match status" value="1"/>
</dbReference>
<name>A0A7W8FF50_9BACT</name>
<dbReference type="GO" id="GO:0005737">
    <property type="term" value="C:cytoplasm"/>
    <property type="evidence" value="ECO:0007669"/>
    <property type="project" value="InterPro"/>
</dbReference>
<keyword evidence="5" id="KW-0464">Manganese</keyword>
<dbReference type="PROSITE" id="PS51257">
    <property type="entry name" value="PROKAR_LIPOPROTEIN"/>
    <property type="match status" value="1"/>
</dbReference>
<dbReference type="Pfam" id="PF02833">
    <property type="entry name" value="DHHA2"/>
    <property type="match status" value="1"/>
</dbReference>
<dbReference type="RefSeq" id="WP_183717815.1">
    <property type="nucleotide sequence ID" value="NZ_JACHGO010000001.1"/>
</dbReference>
<dbReference type="GO" id="GO:0004427">
    <property type="term" value="F:inorganic diphosphate phosphatase activity"/>
    <property type="evidence" value="ECO:0007669"/>
    <property type="project" value="UniProtKB-EC"/>
</dbReference>
<keyword evidence="11" id="KW-1185">Reference proteome</keyword>
<feature type="chain" id="PRO_5031077096" description="inorganic diphosphatase" evidence="8">
    <location>
        <begin position="33"/>
        <end position="344"/>
    </location>
</feature>
<evidence type="ECO:0000256" key="2">
    <source>
        <dbReference type="ARBA" id="ARBA00012146"/>
    </source>
</evidence>
<dbReference type="GO" id="GO:0046872">
    <property type="term" value="F:metal ion binding"/>
    <property type="evidence" value="ECO:0007669"/>
    <property type="project" value="UniProtKB-KW"/>
</dbReference>
<dbReference type="InterPro" id="IPR038222">
    <property type="entry name" value="DHHA2_dom_sf"/>
</dbReference>
<evidence type="ECO:0000259" key="9">
    <source>
        <dbReference type="SMART" id="SM01131"/>
    </source>
</evidence>
<dbReference type="Pfam" id="PF01368">
    <property type="entry name" value="DHH"/>
    <property type="match status" value="1"/>
</dbReference>
<comment type="catalytic activity">
    <reaction evidence="7">
        <text>diphosphate + H2O = 2 phosphate + H(+)</text>
        <dbReference type="Rhea" id="RHEA:24576"/>
        <dbReference type="ChEBI" id="CHEBI:15377"/>
        <dbReference type="ChEBI" id="CHEBI:15378"/>
        <dbReference type="ChEBI" id="CHEBI:33019"/>
        <dbReference type="ChEBI" id="CHEBI:43474"/>
        <dbReference type="EC" id="3.6.1.1"/>
    </reaction>
</comment>
<dbReference type="NCBIfam" id="NF003877">
    <property type="entry name" value="PRK05427.1"/>
    <property type="match status" value="1"/>
</dbReference>
<dbReference type="EC" id="3.6.1.1" evidence="2"/>
<dbReference type="PANTHER" id="PTHR12112">
    <property type="entry name" value="BNIP - RELATED"/>
    <property type="match status" value="1"/>
</dbReference>
<keyword evidence="3" id="KW-0479">Metal-binding</keyword>
<sequence>MIKNIAPLLGKCVGCLSIALLTVTLAFSCCFAASSSPEAILVFGHKNPDTDSIVGALAASHLLNKTGRPAIAMSQGKANPETEFVLKKFGLSMPAMLGPVAGRSVGIVDFNDAAQGPDDLKEASLVFIADHHKLGGLSTAVPLEVWLLPLGSVNTVLYEMMLFYKVDIPKELAGGMLCAIISDTVMYQSVTTTERDKAAGNALAKISGVRDQKALAHELFKAKSALDGVSTREMVLRDYKNFEMSGTPVGVGQLEVLSLDMLAEKKKDLLAAMAQIKKETNLNSIFLMLTDISKQGTEMLAISDDSALPSTAFKTEFKDSSAWLPGVMSRKKQVIPFLEEVFKK</sequence>
<dbReference type="SUPFAM" id="SSF64182">
    <property type="entry name" value="DHH phosphoesterases"/>
    <property type="match status" value="1"/>
</dbReference>
<evidence type="ECO:0000313" key="11">
    <source>
        <dbReference type="Proteomes" id="UP000539075"/>
    </source>
</evidence>
<comment type="cofactor">
    <cofactor evidence="1">
        <name>Mn(2+)</name>
        <dbReference type="ChEBI" id="CHEBI:29035"/>
    </cofactor>
</comment>
<dbReference type="AlphaFoldDB" id="A0A7W8FF50"/>
<dbReference type="InterPro" id="IPR004097">
    <property type="entry name" value="DHHA2"/>
</dbReference>
<protein>
    <recommendedName>
        <fullName evidence="2">inorganic diphosphatase</fullName>
        <ecNumber evidence="2">3.6.1.1</ecNumber>
    </recommendedName>
    <alternativeName>
        <fullName evidence="6">Pyrophosphate phospho-hydrolase</fullName>
    </alternativeName>
</protein>
<organism evidence="10 11">
    <name type="scientific">Desulfovibrio intestinalis</name>
    <dbReference type="NCBI Taxonomy" id="58621"/>
    <lineage>
        <taxon>Bacteria</taxon>
        <taxon>Pseudomonadati</taxon>
        <taxon>Thermodesulfobacteriota</taxon>
        <taxon>Desulfovibrionia</taxon>
        <taxon>Desulfovibrionales</taxon>
        <taxon>Desulfovibrionaceae</taxon>
        <taxon>Desulfovibrio</taxon>
    </lineage>
</organism>
<dbReference type="Gene3D" id="3.90.1640.10">
    <property type="entry name" value="inorganic pyrophosphatase (n-terminal core)"/>
    <property type="match status" value="1"/>
</dbReference>
<reference evidence="10 11" key="1">
    <citation type="submission" date="2020-08" db="EMBL/GenBank/DDBJ databases">
        <title>Genomic Encyclopedia of Type Strains, Phase IV (KMG-IV): sequencing the most valuable type-strain genomes for metagenomic binning, comparative biology and taxonomic classification.</title>
        <authorList>
            <person name="Goeker M."/>
        </authorList>
    </citation>
    <scope>NUCLEOTIDE SEQUENCE [LARGE SCALE GENOMIC DNA]</scope>
    <source>
        <strain evidence="10 11">DSM 11275</strain>
    </source>
</reference>
<evidence type="ECO:0000256" key="8">
    <source>
        <dbReference type="SAM" id="SignalP"/>
    </source>
</evidence>
<dbReference type="EMBL" id="JACHGO010000001">
    <property type="protein sequence ID" value="MBB5142445.1"/>
    <property type="molecule type" value="Genomic_DNA"/>
</dbReference>